<gene>
    <name evidence="2" type="ORF">C4561_03705</name>
</gene>
<feature type="transmembrane region" description="Helical" evidence="1">
    <location>
        <begin position="334"/>
        <end position="353"/>
    </location>
</feature>
<keyword evidence="1" id="KW-0472">Membrane</keyword>
<reference evidence="2 3" key="1">
    <citation type="journal article" date="2017" name="ISME J.">
        <title>Energy and carbon metabolisms in a deep terrestrial subsurface fluid microbial community.</title>
        <authorList>
            <person name="Momper L."/>
            <person name="Jungbluth S.P."/>
            <person name="Lee M.D."/>
            <person name="Amend J.P."/>
        </authorList>
    </citation>
    <scope>NUCLEOTIDE SEQUENCE [LARGE SCALE GENOMIC DNA]</scope>
    <source>
        <strain evidence="2">SURF_46</strain>
    </source>
</reference>
<organism evidence="2 3">
    <name type="scientific">candidate division WWE3 bacterium</name>
    <dbReference type="NCBI Taxonomy" id="2053526"/>
    <lineage>
        <taxon>Bacteria</taxon>
        <taxon>Katanobacteria</taxon>
    </lineage>
</organism>
<dbReference type="Proteomes" id="UP000265540">
    <property type="component" value="Unassembled WGS sequence"/>
</dbReference>
<feature type="transmembrane region" description="Helical" evidence="1">
    <location>
        <begin position="306"/>
        <end position="327"/>
    </location>
</feature>
<evidence type="ECO:0000256" key="1">
    <source>
        <dbReference type="SAM" id="Phobius"/>
    </source>
</evidence>
<evidence type="ECO:0008006" key="4">
    <source>
        <dbReference type="Google" id="ProtNLM"/>
    </source>
</evidence>
<keyword evidence="1" id="KW-1133">Transmembrane helix</keyword>
<feature type="transmembrane region" description="Helical" evidence="1">
    <location>
        <begin position="76"/>
        <end position="109"/>
    </location>
</feature>
<protein>
    <recommendedName>
        <fullName evidence="4">Glycosyltransferase RgtA/B/C/D-like domain-containing protein</fullName>
    </recommendedName>
</protein>
<feature type="transmembrane region" description="Helical" evidence="1">
    <location>
        <begin position="365"/>
        <end position="382"/>
    </location>
</feature>
<name>A0A3A4ZC68_UNCKA</name>
<proteinExistence type="predicted"/>
<comment type="caution">
    <text evidence="2">The sequence shown here is derived from an EMBL/GenBank/DDBJ whole genome shotgun (WGS) entry which is preliminary data.</text>
</comment>
<feature type="transmembrane region" description="Helical" evidence="1">
    <location>
        <begin position="209"/>
        <end position="226"/>
    </location>
</feature>
<dbReference type="EMBL" id="QZJF01000017">
    <property type="protein sequence ID" value="RJR26853.1"/>
    <property type="molecule type" value="Genomic_DNA"/>
</dbReference>
<sequence length="555" mass="63163">MIKKILISLILAMLITKLPFVDINTELLGDGGDSAQFALHMDMAGDNIQEGKYFFTGNTRLHFPYGFDFTRTNDGAFAILLGAVLSMFFPIIVSYNLVILAIVFLNLLLSFIFFEKIRTAIKDDSETPETFLAVISAGIAFALSPFVVARLNGHPSLAFVGGFPALVYWSYALISKITSEEKTNAWDYAKFFTGLMLVSLGSIQYLILLLWVSVIFSTIYVVIYRISVERIFSAVKYFLFSNVVGLLLSFLMFTVVFTAFFKGYVVTFFEENVSLPTFPYTGSVYDLFLPNGYLGKFWRNLNPSTIGIEHIASIGVIELVIFFILFVRIKNRNLRILITIFCVLFSAAGTNVLKIPLYTEPPRSVVLATLLFAVMLLLSDLFKKKTLGFLILSLILLERLTFTVYSTETPYRLGETMQELPGSTVLVIPVTTRDAFRNYILLYTSKSLYDGHMHHMANTTDFYKKLAVSPIARFTCVFEEIYIRDIYKDPASDPEVFWEYMELNDTRVVVVIKDRYPNINMSECVYARQNLEAIISELELVESTQIYDIYLIKKR</sequence>
<feature type="transmembrane region" description="Helical" evidence="1">
    <location>
        <begin position="130"/>
        <end position="151"/>
    </location>
</feature>
<accession>A0A3A4ZC68</accession>
<dbReference type="AlphaFoldDB" id="A0A3A4ZC68"/>
<keyword evidence="1" id="KW-0812">Transmembrane</keyword>
<evidence type="ECO:0000313" key="2">
    <source>
        <dbReference type="EMBL" id="RJR26853.1"/>
    </source>
</evidence>
<feature type="transmembrane region" description="Helical" evidence="1">
    <location>
        <begin position="238"/>
        <end position="261"/>
    </location>
</feature>
<evidence type="ECO:0000313" key="3">
    <source>
        <dbReference type="Proteomes" id="UP000265540"/>
    </source>
</evidence>